<dbReference type="EMBL" id="CP019791">
    <property type="protein sequence ID" value="AQT69622.1"/>
    <property type="molecule type" value="Genomic_DNA"/>
</dbReference>
<gene>
    <name evidence="13" type="primary">rseP</name>
    <name evidence="13" type="ORF">STSP2_02816</name>
</gene>
<name>A0A1U9NNU3_9BACT</name>
<evidence type="ECO:0000256" key="4">
    <source>
        <dbReference type="ARBA" id="ARBA00022670"/>
    </source>
</evidence>
<dbReference type="Proteomes" id="UP000189674">
    <property type="component" value="Chromosome"/>
</dbReference>
<feature type="transmembrane region" description="Helical" evidence="11">
    <location>
        <begin position="41"/>
        <end position="62"/>
    </location>
</feature>
<dbReference type="InterPro" id="IPR004387">
    <property type="entry name" value="Pept_M50_Zn"/>
</dbReference>
<dbReference type="PANTHER" id="PTHR42837:SF2">
    <property type="entry name" value="MEMBRANE METALLOPROTEASE ARASP2, CHLOROPLASTIC-RELATED"/>
    <property type="match status" value="1"/>
</dbReference>
<keyword evidence="6 13" id="KW-0378">Hydrolase</keyword>
<keyword evidence="7" id="KW-0862">Zinc</keyword>
<dbReference type="AlphaFoldDB" id="A0A1U9NNU3"/>
<dbReference type="Pfam" id="PF17820">
    <property type="entry name" value="PDZ_6"/>
    <property type="match status" value="1"/>
</dbReference>
<keyword evidence="8 11" id="KW-1133">Transmembrane helix</keyword>
<evidence type="ECO:0000256" key="2">
    <source>
        <dbReference type="ARBA" id="ARBA00004141"/>
    </source>
</evidence>
<dbReference type="EC" id="3.4.24.-" evidence="13"/>
<dbReference type="CDD" id="cd06163">
    <property type="entry name" value="S2P-M50_PDZ_RseP-like"/>
    <property type="match status" value="1"/>
</dbReference>
<evidence type="ECO:0000313" key="13">
    <source>
        <dbReference type="EMBL" id="AQT69622.1"/>
    </source>
</evidence>
<dbReference type="SMART" id="SM00228">
    <property type="entry name" value="PDZ"/>
    <property type="match status" value="3"/>
</dbReference>
<dbReference type="Pfam" id="PF02163">
    <property type="entry name" value="Peptidase_M50"/>
    <property type="match status" value="2"/>
</dbReference>
<dbReference type="KEGG" id="alus:STSP2_02816"/>
<dbReference type="GO" id="GO:0006508">
    <property type="term" value="P:proteolysis"/>
    <property type="evidence" value="ECO:0007669"/>
    <property type="project" value="UniProtKB-KW"/>
</dbReference>
<keyword evidence="9" id="KW-0482">Metalloprotease</keyword>
<comment type="cofactor">
    <cofactor evidence="1">
        <name>Zn(2+)</name>
        <dbReference type="ChEBI" id="CHEBI:29105"/>
    </cofactor>
</comment>
<feature type="transmembrane region" description="Helical" evidence="11">
    <location>
        <begin position="701"/>
        <end position="719"/>
    </location>
</feature>
<evidence type="ECO:0000256" key="5">
    <source>
        <dbReference type="ARBA" id="ARBA00022692"/>
    </source>
</evidence>
<evidence type="ECO:0000256" key="11">
    <source>
        <dbReference type="SAM" id="Phobius"/>
    </source>
</evidence>
<dbReference type="STRING" id="1936003.STSP2_02816"/>
<comment type="similarity">
    <text evidence="3">Belongs to the peptidase M50B family.</text>
</comment>
<keyword evidence="14" id="KW-1185">Reference proteome</keyword>
<evidence type="ECO:0000256" key="6">
    <source>
        <dbReference type="ARBA" id="ARBA00022801"/>
    </source>
</evidence>
<evidence type="ECO:0000256" key="8">
    <source>
        <dbReference type="ARBA" id="ARBA00022989"/>
    </source>
</evidence>
<feature type="transmembrane region" description="Helical" evidence="11">
    <location>
        <begin position="12"/>
        <end position="29"/>
    </location>
</feature>
<protein>
    <submittedName>
        <fullName evidence="13">Regulator of sigma E protease</fullName>
        <ecNumber evidence="13">3.4.24.-</ecNumber>
    </submittedName>
</protein>
<dbReference type="PANTHER" id="PTHR42837">
    <property type="entry name" value="REGULATOR OF SIGMA-E PROTEASE RSEP"/>
    <property type="match status" value="1"/>
</dbReference>
<accession>A0A1U9NNU3</accession>
<evidence type="ECO:0000313" key="14">
    <source>
        <dbReference type="Proteomes" id="UP000189674"/>
    </source>
</evidence>
<sequence length="728" mass="79585">MAEQKNNFRNIFNLTIFIAAVAFIGYMILHDPMNRQTAWNILKVLIGFGGVVVIHEFGHFVVAKMGGIKVKAFSVGFPPLFMGIKRTETGFRFRFLPMIFNRNPENPDDAGLVFTLPGKFKPGETEYKIGLIPFGGYVGMLGQDDTGPAEETNDPRSFANKPIPLRIAVVAAGVTFNAISAILIFMTVFMIGLELPPAVVGNVVPNSPAEIAGLQPGDRIIQINDQEFIDFTSIPMNAAISDEGEPLELKVKHLDGSVESMDVVASKPAASSLPVRAIGIEQAGTLKIADLKGPPAEMLYEQTGFKPGDEVVKVNGTDVEYAWQMDRLIEKTAAPTTTLTVKRKIDDGTEFVDVDVPLSLAATNRNFEKGYDLAHIYSMVPRLKISAVADRTSAQNWKDKIKLWWRENILRQEVETAKLPFEIGDILVQVGEVKNPTFKELRDVTEAHNNKPMSVKVIRKDETGNEKLMELTATPWQQFTRKGDGQVQLGIGVELDATHPVVAKTIDVQNGPANLNIESGAKITAVDGQKVKSFYDVMRVIRQNQGQRITLDYRVNEEVATAVNLDIPAGNDFITAKNLIAVNIPFKPLKEVYKAAGPIDAIAKGSKKTYSFIAQTLSTVLGLAKGNVDPTALSGPVGIATASYSIASTDTMYYVFFLGLISSVLAIMNLLPLPIVDGGVIILLLIEAIKGSPLSRLTQEIISYAGLAFIAFVFVWLFYNDILNLILA</sequence>
<comment type="subcellular location">
    <subcellularLocation>
        <location evidence="2">Membrane</location>
        <topology evidence="2">Multi-pass membrane protein</topology>
    </subcellularLocation>
</comment>
<dbReference type="InterPro" id="IPR008915">
    <property type="entry name" value="Peptidase_M50"/>
</dbReference>
<reference evidence="14" key="1">
    <citation type="submission" date="2017-02" db="EMBL/GenBank/DDBJ databases">
        <title>Comparative genomics and description of representatives of a novel lineage of planctomycetes thriving in anoxic sediments.</title>
        <authorList>
            <person name="Spring S."/>
            <person name="Bunk B."/>
            <person name="Sproer C."/>
        </authorList>
    </citation>
    <scope>NUCLEOTIDE SEQUENCE [LARGE SCALE GENOMIC DNA]</scope>
    <source>
        <strain evidence="14">ST-NAGAB-D1</strain>
    </source>
</reference>
<dbReference type="PROSITE" id="PS50106">
    <property type="entry name" value="PDZ"/>
    <property type="match status" value="1"/>
</dbReference>
<dbReference type="InterPro" id="IPR036034">
    <property type="entry name" value="PDZ_sf"/>
</dbReference>
<dbReference type="OrthoDB" id="9782003at2"/>
<evidence type="ECO:0000256" key="9">
    <source>
        <dbReference type="ARBA" id="ARBA00023049"/>
    </source>
</evidence>
<keyword evidence="10 11" id="KW-0472">Membrane</keyword>
<dbReference type="GO" id="GO:0016020">
    <property type="term" value="C:membrane"/>
    <property type="evidence" value="ECO:0007669"/>
    <property type="project" value="UniProtKB-SubCell"/>
</dbReference>
<dbReference type="InterPro" id="IPR041489">
    <property type="entry name" value="PDZ_6"/>
</dbReference>
<feature type="domain" description="PDZ" evidence="12">
    <location>
        <begin position="191"/>
        <end position="255"/>
    </location>
</feature>
<evidence type="ECO:0000256" key="10">
    <source>
        <dbReference type="ARBA" id="ARBA00023136"/>
    </source>
</evidence>
<organism evidence="13 14">
    <name type="scientific">Anaerohalosphaera lusitana</name>
    <dbReference type="NCBI Taxonomy" id="1936003"/>
    <lineage>
        <taxon>Bacteria</taxon>
        <taxon>Pseudomonadati</taxon>
        <taxon>Planctomycetota</taxon>
        <taxon>Phycisphaerae</taxon>
        <taxon>Sedimentisphaerales</taxon>
        <taxon>Anaerohalosphaeraceae</taxon>
        <taxon>Anaerohalosphaera</taxon>
    </lineage>
</organism>
<dbReference type="InterPro" id="IPR001478">
    <property type="entry name" value="PDZ"/>
</dbReference>
<proteinExistence type="inferred from homology"/>
<keyword evidence="4 13" id="KW-0645">Protease</keyword>
<evidence type="ECO:0000259" key="12">
    <source>
        <dbReference type="PROSITE" id="PS50106"/>
    </source>
</evidence>
<keyword evidence="5 11" id="KW-0812">Transmembrane</keyword>
<evidence type="ECO:0000256" key="3">
    <source>
        <dbReference type="ARBA" id="ARBA00007931"/>
    </source>
</evidence>
<evidence type="ECO:0000256" key="7">
    <source>
        <dbReference type="ARBA" id="ARBA00022833"/>
    </source>
</evidence>
<dbReference type="Gene3D" id="2.30.42.10">
    <property type="match status" value="3"/>
</dbReference>
<dbReference type="RefSeq" id="WP_146663290.1">
    <property type="nucleotide sequence ID" value="NZ_CP019791.1"/>
</dbReference>
<dbReference type="SUPFAM" id="SSF50156">
    <property type="entry name" value="PDZ domain-like"/>
    <property type="match status" value="3"/>
</dbReference>
<feature type="transmembrane region" description="Helical" evidence="11">
    <location>
        <begin position="167"/>
        <end position="193"/>
    </location>
</feature>
<evidence type="ECO:0000256" key="1">
    <source>
        <dbReference type="ARBA" id="ARBA00001947"/>
    </source>
</evidence>
<dbReference type="GO" id="GO:0004222">
    <property type="term" value="F:metalloendopeptidase activity"/>
    <property type="evidence" value="ECO:0007669"/>
    <property type="project" value="InterPro"/>
</dbReference>
<feature type="transmembrane region" description="Helical" evidence="11">
    <location>
        <begin position="653"/>
        <end position="686"/>
    </location>
</feature>